<comment type="caution">
    <text evidence="3">The sequence shown here is derived from an EMBL/GenBank/DDBJ whole genome shotgun (WGS) entry which is preliminary data.</text>
</comment>
<evidence type="ECO:0000259" key="2">
    <source>
        <dbReference type="Pfam" id="PF10440"/>
    </source>
</evidence>
<accession>A0A396JVX5</accession>
<dbReference type="Gramene" id="rna6658">
    <property type="protein sequence ID" value="RHN82489.1"/>
    <property type="gene ID" value="gene6658"/>
</dbReference>
<dbReference type="Proteomes" id="UP000265566">
    <property type="component" value="Chromosome 1"/>
</dbReference>
<keyword evidence="1" id="KW-0812">Transmembrane</keyword>
<evidence type="ECO:0000313" key="3">
    <source>
        <dbReference type="EMBL" id="RHN82489.1"/>
    </source>
</evidence>
<organism evidence="3 4">
    <name type="scientific">Medicago truncatula</name>
    <name type="common">Barrel medic</name>
    <name type="synonym">Medicago tribuloides</name>
    <dbReference type="NCBI Taxonomy" id="3880"/>
    <lineage>
        <taxon>Eukaryota</taxon>
        <taxon>Viridiplantae</taxon>
        <taxon>Streptophyta</taxon>
        <taxon>Embryophyta</taxon>
        <taxon>Tracheophyta</taxon>
        <taxon>Spermatophyta</taxon>
        <taxon>Magnoliopsida</taxon>
        <taxon>eudicotyledons</taxon>
        <taxon>Gunneridae</taxon>
        <taxon>Pentapetalae</taxon>
        <taxon>rosids</taxon>
        <taxon>fabids</taxon>
        <taxon>Fabales</taxon>
        <taxon>Fabaceae</taxon>
        <taxon>Papilionoideae</taxon>
        <taxon>50 kb inversion clade</taxon>
        <taxon>NPAAA clade</taxon>
        <taxon>Hologalegina</taxon>
        <taxon>IRL clade</taxon>
        <taxon>Trifolieae</taxon>
        <taxon>Medicago</taxon>
    </lineage>
</organism>
<reference evidence="4" key="1">
    <citation type="journal article" date="2018" name="Nat. Plants">
        <title>Whole-genome landscape of Medicago truncatula symbiotic genes.</title>
        <authorList>
            <person name="Pecrix Y."/>
            <person name="Staton S.E."/>
            <person name="Sallet E."/>
            <person name="Lelandais-Briere C."/>
            <person name="Moreau S."/>
            <person name="Carrere S."/>
            <person name="Blein T."/>
            <person name="Jardinaud M.F."/>
            <person name="Latrasse D."/>
            <person name="Zouine M."/>
            <person name="Zahm M."/>
            <person name="Kreplak J."/>
            <person name="Mayjonade B."/>
            <person name="Satge C."/>
            <person name="Perez M."/>
            <person name="Cauet S."/>
            <person name="Marande W."/>
            <person name="Chantry-Darmon C."/>
            <person name="Lopez-Roques C."/>
            <person name="Bouchez O."/>
            <person name="Berard A."/>
            <person name="Debelle F."/>
            <person name="Munos S."/>
            <person name="Bendahmane A."/>
            <person name="Berges H."/>
            <person name="Niebel A."/>
            <person name="Buitink J."/>
            <person name="Frugier F."/>
            <person name="Benhamed M."/>
            <person name="Crespi M."/>
            <person name="Gouzy J."/>
            <person name="Gamas P."/>
        </authorList>
    </citation>
    <scope>NUCLEOTIDE SEQUENCE [LARGE SCALE GENOMIC DNA]</scope>
    <source>
        <strain evidence="4">cv. Jemalong A17</strain>
    </source>
</reference>
<dbReference type="AlphaFoldDB" id="A0A396JVX5"/>
<proteinExistence type="predicted"/>
<sequence>MAPRRRPLKKGDSRMDAALDAMTPLGFDKKLIHQTVNKLLKIYDGNEGWHFIEDGAYCLLIDQLLEAQQDQVTHFVFAYPRSNSHNLCYIIKAIIILFKHVLILNLMICGYLTGGIVVRPGP</sequence>
<protein>
    <submittedName>
        <fullName evidence="3">Putative WIYLD domain-containing protein</fullName>
    </submittedName>
</protein>
<feature type="domain" description="WIYLD" evidence="2">
    <location>
        <begin position="9"/>
        <end position="69"/>
    </location>
</feature>
<dbReference type="PANTHER" id="PTHR34271">
    <property type="entry name" value="NUCLEOLAR HISTONE METHYLTRANSFERASE-RELATED PROTEIN"/>
    <property type="match status" value="1"/>
</dbReference>
<dbReference type="InterPro" id="IPR043017">
    <property type="entry name" value="WIYLD_dom_sf"/>
</dbReference>
<name>A0A396JVX5_MEDTR</name>
<dbReference type="Gene3D" id="1.10.8.850">
    <property type="entry name" value="Histone-lysine N methyltransferase , C-terminal domain-like"/>
    <property type="match status" value="1"/>
</dbReference>
<gene>
    <name evidence="3" type="ORF">MtrunA17_Chr1g0210431</name>
</gene>
<evidence type="ECO:0000313" key="4">
    <source>
        <dbReference type="Proteomes" id="UP000265566"/>
    </source>
</evidence>
<feature type="transmembrane region" description="Helical" evidence="1">
    <location>
        <begin position="89"/>
        <end position="113"/>
    </location>
</feature>
<keyword evidence="1" id="KW-1133">Transmembrane helix</keyword>
<keyword evidence="1" id="KW-0472">Membrane</keyword>
<dbReference type="PANTHER" id="PTHR34271:SF1">
    <property type="entry name" value="NUCLEOLAR HISTONE METHYLTRANSFERASE-RELATED PROTEIN"/>
    <property type="match status" value="1"/>
</dbReference>
<evidence type="ECO:0000256" key="1">
    <source>
        <dbReference type="SAM" id="Phobius"/>
    </source>
</evidence>
<dbReference type="InterPro" id="IPR018848">
    <property type="entry name" value="WIYLD_domain"/>
</dbReference>
<dbReference type="EMBL" id="PSQE01000001">
    <property type="protein sequence ID" value="RHN82489.1"/>
    <property type="molecule type" value="Genomic_DNA"/>
</dbReference>
<dbReference type="Pfam" id="PF10440">
    <property type="entry name" value="WIYLD"/>
    <property type="match status" value="1"/>
</dbReference>